<dbReference type="NCBIfam" id="TIGR04274">
    <property type="entry name" value="hypoxanDNAglyco"/>
    <property type="match status" value="1"/>
</dbReference>
<dbReference type="RefSeq" id="WP_051654413.1">
    <property type="nucleotide sequence ID" value="NZ_JNKN01000022.1"/>
</dbReference>
<dbReference type="InterPro" id="IPR026353">
    <property type="entry name" value="Hypoxan-DNA_Glyclase"/>
</dbReference>
<feature type="domain" description="Uracil-DNA glycosylase-like" evidence="1">
    <location>
        <begin position="13"/>
        <end position="160"/>
    </location>
</feature>
<evidence type="ECO:0000313" key="3">
    <source>
        <dbReference type="Proteomes" id="UP000051841"/>
    </source>
</evidence>
<keyword evidence="3" id="KW-1185">Reference proteome</keyword>
<gene>
    <name evidence="2" type="ORF">IV49_GL000606</name>
</gene>
<dbReference type="InterPro" id="IPR036895">
    <property type="entry name" value="Uracil-DNA_glycosylase-like_sf"/>
</dbReference>
<accession>A0A0R2HAH3</accession>
<dbReference type="PATRIC" id="fig|1410657.5.peg.631"/>
<dbReference type="InterPro" id="IPR005122">
    <property type="entry name" value="Uracil-DNA_glycosylase-like"/>
</dbReference>
<dbReference type="SUPFAM" id="SSF52141">
    <property type="entry name" value="Uracil-DNA glycosylase-like"/>
    <property type="match status" value="1"/>
</dbReference>
<dbReference type="SMART" id="SM00986">
    <property type="entry name" value="UDG"/>
    <property type="match status" value="1"/>
</dbReference>
<protein>
    <recommendedName>
        <fullName evidence="1">Uracil-DNA glycosylase-like domain-containing protein</fullName>
    </recommendedName>
</protein>
<comment type="caution">
    <text evidence="2">The sequence shown here is derived from an EMBL/GenBank/DDBJ whole genome shotgun (WGS) entry which is preliminary data.</text>
</comment>
<evidence type="ECO:0000259" key="1">
    <source>
        <dbReference type="SMART" id="SM00986"/>
    </source>
</evidence>
<dbReference type="CDD" id="cd10032">
    <property type="entry name" value="UDG-F6_HDG"/>
    <property type="match status" value="1"/>
</dbReference>
<reference evidence="2 3" key="1">
    <citation type="journal article" date="2015" name="Genome Announc.">
        <title>Expanding the biotechnology potential of lactobacilli through comparative genomics of 213 strains and associated genera.</title>
        <authorList>
            <person name="Sun Z."/>
            <person name="Harris H.M."/>
            <person name="McCann A."/>
            <person name="Guo C."/>
            <person name="Argimon S."/>
            <person name="Zhang W."/>
            <person name="Yang X."/>
            <person name="Jeffery I.B."/>
            <person name="Cooney J.C."/>
            <person name="Kagawa T.F."/>
            <person name="Liu W."/>
            <person name="Song Y."/>
            <person name="Salvetti E."/>
            <person name="Wrobel A."/>
            <person name="Rasinkangas P."/>
            <person name="Parkhill J."/>
            <person name="Rea M.C."/>
            <person name="O'Sullivan O."/>
            <person name="Ritari J."/>
            <person name="Douillard F.P."/>
            <person name="Paul Ross R."/>
            <person name="Yang R."/>
            <person name="Briner A.E."/>
            <person name="Felis G.E."/>
            <person name="de Vos W.M."/>
            <person name="Barrangou R."/>
            <person name="Klaenhammer T.R."/>
            <person name="Caufield P.W."/>
            <person name="Cui Y."/>
            <person name="Zhang H."/>
            <person name="O'Toole P.W."/>
        </authorList>
    </citation>
    <scope>NUCLEOTIDE SEQUENCE [LARGE SCALE GENOMIC DNA]</scope>
    <source>
        <strain evidence="2 3">DSM 20405</strain>
    </source>
</reference>
<dbReference type="AlphaFoldDB" id="A0A0R2HAH3"/>
<dbReference type="Gene3D" id="3.40.470.10">
    <property type="entry name" value="Uracil-DNA glycosylase-like domain"/>
    <property type="match status" value="1"/>
</dbReference>
<evidence type="ECO:0000313" key="2">
    <source>
        <dbReference type="EMBL" id="KRN49905.1"/>
    </source>
</evidence>
<dbReference type="Pfam" id="PF03167">
    <property type="entry name" value="UDG"/>
    <property type="match status" value="1"/>
</dbReference>
<sequence length="178" mass="20609">MSTRRDKQIHPLAPIVDEQCEILILGSFPSVKSREVQFYYGHPRNRFWKMMAQLLECDEPVTNEEKRKMLLEHHIALWDTIHSCTIVNSADDSIQDVVPNDIAGLIESTQIKRIICNGKASYRYYHIYQESSTKIKAEVLPSTSPANAAYSMERLIENWKTINKYSNSNLKGDRKSLY</sequence>
<name>A0A0R2HAH3_9FIRM</name>
<organism evidence="2 3">
    <name type="scientific">Kandleria vitulina DSM 20405</name>
    <dbReference type="NCBI Taxonomy" id="1410657"/>
    <lineage>
        <taxon>Bacteria</taxon>
        <taxon>Bacillati</taxon>
        <taxon>Bacillota</taxon>
        <taxon>Erysipelotrichia</taxon>
        <taxon>Erysipelotrichales</taxon>
        <taxon>Coprobacillaceae</taxon>
        <taxon>Kandleria</taxon>
    </lineage>
</organism>
<dbReference type="SMART" id="SM00987">
    <property type="entry name" value="UreE_C"/>
    <property type="match status" value="1"/>
</dbReference>
<proteinExistence type="predicted"/>
<dbReference type="Proteomes" id="UP000051841">
    <property type="component" value="Unassembled WGS sequence"/>
</dbReference>
<dbReference type="EMBL" id="JQBL01000018">
    <property type="protein sequence ID" value="KRN49905.1"/>
    <property type="molecule type" value="Genomic_DNA"/>
</dbReference>